<protein>
    <recommendedName>
        <fullName evidence="3">Maturase K</fullName>
    </recommendedName>
</protein>
<gene>
    <name evidence="1" type="ORF">ATANTOWER_014237</name>
</gene>
<name>A0ABU7AAG0_9TELE</name>
<comment type="caution">
    <text evidence="1">The sequence shown here is derived from an EMBL/GenBank/DDBJ whole genome shotgun (WGS) entry which is preliminary data.</text>
</comment>
<proteinExistence type="predicted"/>
<evidence type="ECO:0000313" key="2">
    <source>
        <dbReference type="Proteomes" id="UP001345963"/>
    </source>
</evidence>
<keyword evidence="2" id="KW-1185">Reference proteome</keyword>
<dbReference type="EMBL" id="JAHUTI010010133">
    <property type="protein sequence ID" value="MED6235054.1"/>
    <property type="molecule type" value="Genomic_DNA"/>
</dbReference>
<sequence length="140" mass="16754">MLQYSSSQRLEWAASFIDKHIRYSSAWKTRLLLQLKQPLHWYLKTDSFIELELWGLTSECTIKDGLERRSFCGDKYVAFSFFLSNFPEINCDILLSFRDDQREVQQSCFASFRRLIVKAFGFNHPTFHPPPLYYRLIIHF</sequence>
<evidence type="ECO:0008006" key="3">
    <source>
        <dbReference type="Google" id="ProtNLM"/>
    </source>
</evidence>
<organism evidence="1 2">
    <name type="scientific">Ataeniobius toweri</name>
    <dbReference type="NCBI Taxonomy" id="208326"/>
    <lineage>
        <taxon>Eukaryota</taxon>
        <taxon>Metazoa</taxon>
        <taxon>Chordata</taxon>
        <taxon>Craniata</taxon>
        <taxon>Vertebrata</taxon>
        <taxon>Euteleostomi</taxon>
        <taxon>Actinopterygii</taxon>
        <taxon>Neopterygii</taxon>
        <taxon>Teleostei</taxon>
        <taxon>Neoteleostei</taxon>
        <taxon>Acanthomorphata</taxon>
        <taxon>Ovalentaria</taxon>
        <taxon>Atherinomorphae</taxon>
        <taxon>Cyprinodontiformes</taxon>
        <taxon>Goodeidae</taxon>
        <taxon>Ataeniobius</taxon>
    </lineage>
</organism>
<dbReference type="Proteomes" id="UP001345963">
    <property type="component" value="Unassembled WGS sequence"/>
</dbReference>
<evidence type="ECO:0000313" key="1">
    <source>
        <dbReference type="EMBL" id="MED6235054.1"/>
    </source>
</evidence>
<accession>A0ABU7AAG0</accession>
<reference evidence="1 2" key="1">
    <citation type="submission" date="2021-07" db="EMBL/GenBank/DDBJ databases">
        <authorList>
            <person name="Palmer J.M."/>
        </authorList>
    </citation>
    <scope>NUCLEOTIDE SEQUENCE [LARGE SCALE GENOMIC DNA]</scope>
    <source>
        <strain evidence="1 2">AT_MEX2019</strain>
        <tissue evidence="1">Muscle</tissue>
    </source>
</reference>